<dbReference type="SUPFAM" id="SSF52540">
    <property type="entry name" value="P-loop containing nucleoside triphosphate hydrolases"/>
    <property type="match status" value="1"/>
</dbReference>
<evidence type="ECO:0000256" key="1">
    <source>
        <dbReference type="ARBA" id="ARBA00004953"/>
    </source>
</evidence>
<dbReference type="InterPro" id="IPR033949">
    <property type="entry name" value="CobQ_GATase1"/>
</dbReference>
<comment type="similarity">
    <text evidence="4">Belongs to the CobB/CobQ family. CobQ subfamily.</text>
</comment>
<dbReference type="InterPro" id="IPR029062">
    <property type="entry name" value="Class_I_gatase-like"/>
</dbReference>
<keyword evidence="8" id="KW-1185">Reference proteome</keyword>
<dbReference type="PANTHER" id="PTHR21343">
    <property type="entry name" value="DETHIOBIOTIN SYNTHETASE"/>
    <property type="match status" value="1"/>
</dbReference>
<dbReference type="PANTHER" id="PTHR21343:SF1">
    <property type="entry name" value="COBYRIC ACID SYNTHASE"/>
    <property type="match status" value="1"/>
</dbReference>
<feature type="domain" description="CobB/CobQ-like glutamine amidotransferase" evidence="6">
    <location>
        <begin position="266"/>
        <end position="448"/>
    </location>
</feature>
<dbReference type="EMBL" id="CAJRAU010000007">
    <property type="protein sequence ID" value="CAG5072808.1"/>
    <property type="molecule type" value="Genomic_DNA"/>
</dbReference>
<evidence type="ECO:0000256" key="2">
    <source>
        <dbReference type="ARBA" id="ARBA00022573"/>
    </source>
</evidence>
<dbReference type="RefSeq" id="WP_215235633.1">
    <property type="nucleotide sequence ID" value="NZ_CAJRAU010000007.1"/>
</dbReference>
<dbReference type="SUPFAM" id="SSF52317">
    <property type="entry name" value="Class I glutamine amidotransferase-like"/>
    <property type="match status" value="1"/>
</dbReference>
<organism evidence="7 8">
    <name type="scientific">Dyadobacter linearis</name>
    <dbReference type="NCBI Taxonomy" id="2823330"/>
    <lineage>
        <taxon>Bacteria</taxon>
        <taxon>Pseudomonadati</taxon>
        <taxon>Bacteroidota</taxon>
        <taxon>Cytophagia</taxon>
        <taxon>Cytophagales</taxon>
        <taxon>Spirosomataceae</taxon>
        <taxon>Dyadobacter</taxon>
    </lineage>
</organism>
<dbReference type="NCBIfam" id="NF001989">
    <property type="entry name" value="PRK00784.1"/>
    <property type="match status" value="1"/>
</dbReference>
<name>A0ABM8UVP4_9BACT</name>
<evidence type="ECO:0000256" key="4">
    <source>
        <dbReference type="HAMAP-Rule" id="MF_00028"/>
    </source>
</evidence>
<dbReference type="Pfam" id="PF07685">
    <property type="entry name" value="GATase_3"/>
    <property type="match status" value="1"/>
</dbReference>
<feature type="domain" description="CobQ/CobB/MinD/ParA nucleotide binding" evidence="5">
    <location>
        <begin position="16"/>
        <end position="244"/>
    </location>
</feature>
<sequence length="504" mass="55450">MNEISAKNKDRKLRPIMFVGTGSDVGKSVIAAGFCRIFKQDGFSPAPFKAQNMSLNSYVTAEGLEMGRAQVVQAEASGIPCESDMNPVLLKPTSDQSSQVILNGKPVGNQSAHAYFMANDRHELFAAVKAAFDRLSQKYHPIVLEGAGSISELNLKHRDITNLRMAAHAGAATFLVADIDKGGVFGSVYGTIALLSAQERALMQGIIINKFRGDSRLFEDGRRMLEELTGLPVVGVLPYFRDIHIEEEDSVSLEKKYRLAATGKVNVAVILLPRLSNFTDFDRLESDERVTLFYSQDPAEIEKADIIIIPGSKNTTEDMLAIKNNGIASAILRSHKSGKTVVGICGGYQMLGAEISDPQGVEGSIASIPGLGILPLTTELQTRKTTMQCSFSFLNNPAKCTGYEIHMGTTKIHGQPSPVAVFEDGRQDGFLLNEKTWGCYIHGMLDNDHIIDYLLKPYAASLEKPRISIHDFKEEQYDKLANMIRQHVDINLIYNSLYKEPRVC</sequence>
<evidence type="ECO:0000259" key="5">
    <source>
        <dbReference type="Pfam" id="PF01656"/>
    </source>
</evidence>
<dbReference type="Gene3D" id="3.40.50.300">
    <property type="entry name" value="P-loop containing nucleotide triphosphate hydrolases"/>
    <property type="match status" value="1"/>
</dbReference>
<dbReference type="CDD" id="cd01750">
    <property type="entry name" value="GATase1_CobQ"/>
    <property type="match status" value="1"/>
</dbReference>
<accession>A0ABM8UVP4</accession>
<reference evidence="7 8" key="1">
    <citation type="submission" date="2021-04" db="EMBL/GenBank/DDBJ databases">
        <authorList>
            <person name="Rodrigo-Torres L."/>
            <person name="Arahal R. D."/>
            <person name="Lucena T."/>
        </authorList>
    </citation>
    <scope>NUCLEOTIDE SEQUENCE [LARGE SCALE GENOMIC DNA]</scope>
    <source>
        <strain evidence="7 8">CECT 9623</strain>
    </source>
</reference>
<proteinExistence type="inferred from homology"/>
<gene>
    <name evidence="4 7" type="primary">cobQ</name>
    <name evidence="7" type="ORF">DYBT9623_04349</name>
</gene>
<feature type="active site" evidence="4">
    <location>
        <position position="442"/>
    </location>
</feature>
<dbReference type="NCBIfam" id="TIGR00313">
    <property type="entry name" value="cobQ"/>
    <property type="match status" value="1"/>
</dbReference>
<dbReference type="InterPro" id="IPR004459">
    <property type="entry name" value="CobQ_synth"/>
</dbReference>
<dbReference type="HAMAP" id="MF_00028">
    <property type="entry name" value="CobQ"/>
    <property type="match status" value="1"/>
</dbReference>
<evidence type="ECO:0000259" key="6">
    <source>
        <dbReference type="Pfam" id="PF07685"/>
    </source>
</evidence>
<feature type="active site" description="Nucleophile" evidence="4">
    <location>
        <position position="345"/>
    </location>
</feature>
<keyword evidence="3 4" id="KW-0315">Glutamine amidotransferase</keyword>
<dbReference type="InterPro" id="IPR047045">
    <property type="entry name" value="CobQ_N"/>
</dbReference>
<dbReference type="InterPro" id="IPR002586">
    <property type="entry name" value="CobQ/CobB/MinD/ParA_Nub-bd_dom"/>
</dbReference>
<comment type="pathway">
    <text evidence="1 4">Cofactor biosynthesis; adenosylcobalamin biosynthesis.</text>
</comment>
<comment type="function">
    <text evidence="4">Catalyzes amidations at positions B, D, E, and G on adenosylcobyrinic A,C-diamide. NH(2) groups are provided by glutamine, and one molecule of ATP is hydrogenolyzed for each amidation.</text>
</comment>
<dbReference type="Proteomes" id="UP000679725">
    <property type="component" value="Unassembled WGS sequence"/>
</dbReference>
<dbReference type="CDD" id="cd05389">
    <property type="entry name" value="CobQ_N"/>
    <property type="match status" value="1"/>
</dbReference>
<dbReference type="InterPro" id="IPR027417">
    <property type="entry name" value="P-loop_NTPase"/>
</dbReference>
<keyword evidence="2 4" id="KW-0169">Cobalamin biosynthesis</keyword>
<dbReference type="PROSITE" id="PS51274">
    <property type="entry name" value="GATASE_COBBQ"/>
    <property type="match status" value="1"/>
</dbReference>
<protein>
    <recommendedName>
        <fullName evidence="4">Cobyric acid synthase</fullName>
    </recommendedName>
</protein>
<dbReference type="InterPro" id="IPR011698">
    <property type="entry name" value="GATase_3"/>
</dbReference>
<dbReference type="Gene3D" id="3.40.50.880">
    <property type="match status" value="1"/>
</dbReference>
<evidence type="ECO:0000313" key="7">
    <source>
        <dbReference type="EMBL" id="CAG5072808.1"/>
    </source>
</evidence>
<evidence type="ECO:0000313" key="8">
    <source>
        <dbReference type="Proteomes" id="UP000679725"/>
    </source>
</evidence>
<comment type="caution">
    <text evidence="7">The sequence shown here is derived from an EMBL/GenBank/DDBJ whole genome shotgun (WGS) entry which is preliminary data.</text>
</comment>
<dbReference type="Pfam" id="PF01656">
    <property type="entry name" value="CbiA"/>
    <property type="match status" value="1"/>
</dbReference>
<evidence type="ECO:0000256" key="3">
    <source>
        <dbReference type="ARBA" id="ARBA00022962"/>
    </source>
</evidence>